<feature type="region of interest" description="Disordered" evidence="1">
    <location>
        <begin position="73"/>
        <end position="98"/>
    </location>
</feature>
<evidence type="ECO:0000256" key="1">
    <source>
        <dbReference type="SAM" id="MobiDB-lite"/>
    </source>
</evidence>
<dbReference type="AlphaFoldDB" id="A0A3B0WF05"/>
<name>A0A3B0WF05_9ZZZZ</name>
<accession>A0A3B0WF05</accession>
<evidence type="ECO:0000313" key="2">
    <source>
        <dbReference type="EMBL" id="VAW50923.1"/>
    </source>
</evidence>
<reference evidence="2" key="1">
    <citation type="submission" date="2018-06" db="EMBL/GenBank/DDBJ databases">
        <authorList>
            <person name="Zhirakovskaya E."/>
        </authorList>
    </citation>
    <scope>NUCLEOTIDE SEQUENCE</scope>
</reference>
<organism evidence="2">
    <name type="scientific">hydrothermal vent metagenome</name>
    <dbReference type="NCBI Taxonomy" id="652676"/>
    <lineage>
        <taxon>unclassified sequences</taxon>
        <taxon>metagenomes</taxon>
        <taxon>ecological metagenomes</taxon>
    </lineage>
</organism>
<dbReference type="EMBL" id="UOFD01000021">
    <property type="protein sequence ID" value="VAW50923.1"/>
    <property type="molecule type" value="Genomic_DNA"/>
</dbReference>
<evidence type="ECO:0008006" key="3">
    <source>
        <dbReference type="Google" id="ProtNLM"/>
    </source>
</evidence>
<gene>
    <name evidence="2" type="ORF">MNBD_GAMMA06-1610</name>
</gene>
<proteinExistence type="predicted"/>
<protein>
    <recommendedName>
        <fullName evidence="3">Low-complexity protein</fullName>
    </recommendedName>
</protein>
<sequence length="98" mass="10092">MGMVVSPAPKYGKTIKLKTREYIMKKLTTVAASAAIAAAFAAGNVNATENPFGMQQLESNTNVAMSEGMCGGDDKAKDGKCGEGKCGGDKAKDGEAKK</sequence>